<comment type="caution">
    <text evidence="2">The sequence shown here is derived from an EMBL/GenBank/DDBJ whole genome shotgun (WGS) entry which is preliminary data.</text>
</comment>
<dbReference type="RefSeq" id="WP_243991858.1">
    <property type="nucleotide sequence ID" value="NZ_JALHLE010000007.1"/>
</dbReference>
<feature type="transmembrane region" description="Helical" evidence="1">
    <location>
        <begin position="24"/>
        <end position="47"/>
    </location>
</feature>
<keyword evidence="3" id="KW-1185">Reference proteome</keyword>
<evidence type="ECO:0000313" key="2">
    <source>
        <dbReference type="EMBL" id="MCJ2178111.1"/>
    </source>
</evidence>
<proteinExistence type="predicted"/>
<sequence>MEHDPEKPKDDEEQKALGCLLDGVFEMVGCGVFLSLVLAGIAFLPAIGMHL</sequence>
<dbReference type="EMBL" id="JALHLE010000007">
    <property type="protein sequence ID" value="MCJ2178111.1"/>
    <property type="molecule type" value="Genomic_DNA"/>
</dbReference>
<evidence type="ECO:0000313" key="3">
    <source>
        <dbReference type="Proteomes" id="UP001162880"/>
    </source>
</evidence>
<organism evidence="2 3">
    <name type="scientific">Novosphingobium album</name>
    <name type="common">ex Hu et al. 2023</name>
    <dbReference type="NCBI Taxonomy" id="2930093"/>
    <lineage>
        <taxon>Bacteria</taxon>
        <taxon>Pseudomonadati</taxon>
        <taxon>Pseudomonadota</taxon>
        <taxon>Alphaproteobacteria</taxon>
        <taxon>Sphingomonadales</taxon>
        <taxon>Sphingomonadaceae</taxon>
        <taxon>Novosphingobium</taxon>
    </lineage>
</organism>
<keyword evidence="1" id="KW-0472">Membrane</keyword>
<keyword evidence="1" id="KW-1133">Transmembrane helix</keyword>
<evidence type="ECO:0000256" key="1">
    <source>
        <dbReference type="SAM" id="Phobius"/>
    </source>
</evidence>
<keyword evidence="1" id="KW-0812">Transmembrane</keyword>
<reference evidence="2" key="1">
    <citation type="submission" date="2022-03" db="EMBL/GenBank/DDBJ databases">
        <title>Identification of a novel bacterium isolated from mangrove sediments.</title>
        <authorList>
            <person name="Pan X."/>
        </authorList>
    </citation>
    <scope>NUCLEOTIDE SEQUENCE</scope>
    <source>
        <strain evidence="2">B2580</strain>
    </source>
</reference>
<dbReference type="Proteomes" id="UP001162880">
    <property type="component" value="Unassembled WGS sequence"/>
</dbReference>
<name>A0ABT0AZH7_9SPHN</name>
<protein>
    <submittedName>
        <fullName evidence="2">Uncharacterized protein</fullName>
    </submittedName>
</protein>
<gene>
    <name evidence="2" type="ORF">MTR64_06020</name>
</gene>
<accession>A0ABT0AZH7</accession>